<name>A0A1Z1WFG5_9ACTN</name>
<reference evidence="1 2" key="1">
    <citation type="submission" date="2017-05" db="EMBL/GenBank/DDBJ databases">
        <title>Streptomyces alboflavus Genome sequencing and assembly.</title>
        <authorList>
            <person name="Wang Y."/>
            <person name="Du B."/>
            <person name="Ding Y."/>
            <person name="Liu H."/>
            <person name="Hou Q."/>
            <person name="Liu K."/>
            <person name="Wang C."/>
            <person name="Yao L."/>
        </authorList>
    </citation>
    <scope>NUCLEOTIDE SEQUENCE [LARGE SCALE GENOMIC DNA]</scope>
    <source>
        <strain evidence="1 2">MDJK44</strain>
    </source>
</reference>
<accession>A0A1Z1WFG5</accession>
<organism evidence="1 2">
    <name type="scientific">Streptomyces alboflavus</name>
    <dbReference type="NCBI Taxonomy" id="67267"/>
    <lineage>
        <taxon>Bacteria</taxon>
        <taxon>Bacillati</taxon>
        <taxon>Actinomycetota</taxon>
        <taxon>Actinomycetes</taxon>
        <taxon>Kitasatosporales</taxon>
        <taxon>Streptomycetaceae</taxon>
        <taxon>Streptomyces</taxon>
    </lineage>
</organism>
<proteinExistence type="predicted"/>
<sequence>MALTMANTYWDQYGQVTEYARDFMGPDRELAADYDLE</sequence>
<dbReference type="EMBL" id="CP021748">
    <property type="protein sequence ID" value="ARX85128.1"/>
    <property type="molecule type" value="Genomic_DNA"/>
</dbReference>
<gene>
    <name evidence="1" type="ORF">SMD44_04586</name>
</gene>
<dbReference type="Proteomes" id="UP000195880">
    <property type="component" value="Chromosome"/>
</dbReference>
<protein>
    <submittedName>
        <fullName evidence="1">GntR family transcriptional regulator</fullName>
    </submittedName>
</protein>
<keyword evidence="2" id="KW-1185">Reference proteome</keyword>
<evidence type="ECO:0000313" key="2">
    <source>
        <dbReference type="Proteomes" id="UP000195880"/>
    </source>
</evidence>
<dbReference type="AlphaFoldDB" id="A0A1Z1WFG5"/>
<dbReference type="KEGG" id="salf:SMD44_04586"/>
<evidence type="ECO:0000313" key="1">
    <source>
        <dbReference type="EMBL" id="ARX85128.1"/>
    </source>
</evidence>